<evidence type="ECO:0000313" key="2">
    <source>
        <dbReference type="Proteomes" id="UP001348265"/>
    </source>
</evidence>
<proteinExistence type="predicted"/>
<evidence type="ECO:0000313" key="1">
    <source>
        <dbReference type="EMBL" id="MEF3114209.1"/>
    </source>
</evidence>
<dbReference type="Proteomes" id="UP001348265">
    <property type="component" value="Unassembled WGS sequence"/>
</dbReference>
<organism evidence="1 2">
    <name type="scientific">Streptomyces chrestomyceticus</name>
    <dbReference type="NCBI Taxonomy" id="68185"/>
    <lineage>
        <taxon>Bacteria</taxon>
        <taxon>Bacillati</taxon>
        <taxon>Actinomycetota</taxon>
        <taxon>Actinomycetes</taxon>
        <taxon>Kitasatosporales</taxon>
        <taxon>Streptomycetaceae</taxon>
        <taxon>Streptomyces</taxon>
    </lineage>
</organism>
<sequence>MLSPTVIVGLHGTFTPFPWFDRVAGRDDEDAEGSVEEDVLGSVVDRAGAYGWQTVSSWLTEDGKTTAAHEPTAWAHEEVGGDWTQDGKVHQLGWLQAGMLTDSPRPGLPLRPITLVLTETLTRVGAMTFTGVHAVLPLAAVERNTAFHQAELAPWFGLADPDARHEVVVTVSCRNGTDGHSGTGTGDAEAVCAAVREMAQETLDFSVSADSPGSGNKDAQPGLDLDLDGGVHTVGMREVLRWDCRTREWSPDIAVWLVEMVVEGLRRSGRSMPVAVTASLAAPLSPRYGS</sequence>
<dbReference type="EMBL" id="JAVFKM010000005">
    <property type="protein sequence ID" value="MEF3114209.1"/>
    <property type="molecule type" value="Genomic_DNA"/>
</dbReference>
<dbReference type="RefSeq" id="WP_331786725.1">
    <property type="nucleotide sequence ID" value="NZ_JAVFKM010000005.1"/>
</dbReference>
<reference evidence="1 2" key="1">
    <citation type="submission" date="2023-08" db="EMBL/GenBank/DDBJ databases">
        <authorList>
            <person name="Sharma P."/>
            <person name="Verma V."/>
            <person name="Mohan M.K."/>
            <person name="Dubey A.K."/>
        </authorList>
    </citation>
    <scope>NUCLEOTIDE SEQUENCE [LARGE SCALE GENOMIC DNA]</scope>
    <source>
        <strain evidence="1 2">ADP4</strain>
    </source>
</reference>
<name>A0ABU7WRR0_9ACTN</name>
<comment type="caution">
    <text evidence="1">The sequence shown here is derived from an EMBL/GenBank/DDBJ whole genome shotgun (WGS) entry which is preliminary data.</text>
</comment>
<keyword evidence="2" id="KW-1185">Reference proteome</keyword>
<gene>
    <name evidence="1" type="ORF">RB636_13565</name>
</gene>
<protein>
    <submittedName>
        <fullName evidence="1">Uncharacterized protein</fullName>
    </submittedName>
</protein>
<accession>A0ABU7WRR0</accession>